<evidence type="ECO:0000259" key="3">
    <source>
        <dbReference type="PROSITE" id="PS51677"/>
    </source>
</evidence>
<dbReference type="InterPro" id="IPR011330">
    <property type="entry name" value="Glyco_hydro/deAcase_b/a-brl"/>
</dbReference>
<proteinExistence type="predicted"/>
<dbReference type="PANTHER" id="PTHR10587:SF133">
    <property type="entry name" value="CHITIN DEACETYLASE 1-RELATED"/>
    <property type="match status" value="1"/>
</dbReference>
<dbReference type="Proteomes" id="UP000050823">
    <property type="component" value="Unassembled WGS sequence"/>
</dbReference>
<dbReference type="EMBL" id="AYZB01000003">
    <property type="protein sequence ID" value="KRM24136.1"/>
    <property type="molecule type" value="Genomic_DNA"/>
</dbReference>
<dbReference type="Pfam" id="PF01522">
    <property type="entry name" value="Polysacc_deac_1"/>
    <property type="match status" value="1"/>
</dbReference>
<dbReference type="CDD" id="cd10917">
    <property type="entry name" value="CE4_NodB_like_6s_7s"/>
    <property type="match status" value="1"/>
</dbReference>
<dbReference type="PANTHER" id="PTHR10587">
    <property type="entry name" value="GLYCOSYL TRANSFERASE-RELATED"/>
    <property type="match status" value="1"/>
</dbReference>
<dbReference type="GO" id="GO:0046872">
    <property type="term" value="F:metal ion binding"/>
    <property type="evidence" value="ECO:0007669"/>
    <property type="project" value="UniProtKB-KW"/>
</dbReference>
<keyword evidence="1" id="KW-0479">Metal-binding</keyword>
<reference evidence="4 5" key="1">
    <citation type="journal article" date="2015" name="Genome Announc.">
        <title>Expanding the biotechnology potential of lactobacilli through comparative genomics of 213 strains and associated genera.</title>
        <authorList>
            <person name="Sun Z."/>
            <person name="Harris H.M."/>
            <person name="McCann A."/>
            <person name="Guo C."/>
            <person name="Argimon S."/>
            <person name="Zhang W."/>
            <person name="Yang X."/>
            <person name="Jeffery I.B."/>
            <person name="Cooney J.C."/>
            <person name="Kagawa T.F."/>
            <person name="Liu W."/>
            <person name="Song Y."/>
            <person name="Salvetti E."/>
            <person name="Wrobel A."/>
            <person name="Rasinkangas P."/>
            <person name="Parkhill J."/>
            <person name="Rea M.C."/>
            <person name="O'Sullivan O."/>
            <person name="Ritari J."/>
            <person name="Douillard F.P."/>
            <person name="Paul Ross R."/>
            <person name="Yang R."/>
            <person name="Briner A.E."/>
            <person name="Felis G.E."/>
            <person name="de Vos W.M."/>
            <person name="Barrangou R."/>
            <person name="Klaenhammer T.R."/>
            <person name="Caufield P.W."/>
            <person name="Cui Y."/>
            <person name="Zhang H."/>
            <person name="O'Toole P.W."/>
        </authorList>
    </citation>
    <scope>NUCLEOTIDE SEQUENCE [LARGE SCALE GENOMIC DNA]</scope>
    <source>
        <strain evidence="4 5">DSM 20719</strain>
    </source>
</reference>
<gene>
    <name evidence="4" type="ORF">FC90_GL000610</name>
</gene>
<dbReference type="Gene3D" id="3.20.20.370">
    <property type="entry name" value="Glycoside hydrolase/deacetylase"/>
    <property type="match status" value="1"/>
</dbReference>
<feature type="domain" description="NodB homology" evidence="3">
    <location>
        <begin position="270"/>
        <end position="448"/>
    </location>
</feature>
<dbReference type="InterPro" id="IPR002509">
    <property type="entry name" value="NODB_dom"/>
</dbReference>
<evidence type="ECO:0000256" key="2">
    <source>
        <dbReference type="ARBA" id="ARBA00022801"/>
    </source>
</evidence>
<evidence type="ECO:0000313" key="4">
    <source>
        <dbReference type="EMBL" id="KRM24136.1"/>
    </source>
</evidence>
<dbReference type="AlphaFoldDB" id="A0AA89L569"/>
<name>A0AA89L569_9LACO</name>
<dbReference type="InterPro" id="IPR050248">
    <property type="entry name" value="Polysacc_deacetylase_ArnD"/>
</dbReference>
<dbReference type="GO" id="GO:0016810">
    <property type="term" value="F:hydrolase activity, acting on carbon-nitrogen (but not peptide) bonds"/>
    <property type="evidence" value="ECO:0007669"/>
    <property type="project" value="InterPro"/>
</dbReference>
<keyword evidence="2" id="KW-0378">Hydrolase</keyword>
<sequence length="471" mass="53791">MRTWQKWTLIILTLLLIPIMYFENRYFMQEQFKLTKHNMQQTALSNFNDQARSQYAAFKIYAATKTHGKIYYFIPQNQNGDDIDLQKQAVTLGNQLYQKVRQESPDISRVTLYISYTAKNLQDNTYAFKPTAEAYGFVKSRFNIRYQRLFTQTGAETIYDMQQHTTPVSFKDLQKNAATIPMIRQLAIDQQLQEHHYTPEQLSQLEALNFPENAQATNFKFTTAGLTLQFVKNPLAIEKITLPMAKVGPYLNPNLVPEEYQMPAVKPSKRQIALTFNTTLNPSTITRIIKQLSMLHIKATFFTTGKAASLYPEQLQQLLNAGHSVGTQGYNKDDNLEAMPASEIASNLKETDAAYFKACGQLPHFLRVTTETPSTDLSATATRPLIAWSVDSEDWRLTIDAATIAKNVNTRITGGDIVLLHTNQATIDALPTIVTNQIKQKRHFVTLDNLFKQRLTPYQQYFKADDQRTLS</sequence>
<comment type="caution">
    <text evidence="4">The sequence shown here is derived from an EMBL/GenBank/DDBJ whole genome shotgun (WGS) entry which is preliminary data.</text>
</comment>
<organism evidence="4 5">
    <name type="scientific">Latilactobacillus graminis DSM 20719</name>
    <dbReference type="NCBI Taxonomy" id="1423752"/>
    <lineage>
        <taxon>Bacteria</taxon>
        <taxon>Bacillati</taxon>
        <taxon>Bacillota</taxon>
        <taxon>Bacilli</taxon>
        <taxon>Lactobacillales</taxon>
        <taxon>Lactobacillaceae</taxon>
        <taxon>Latilactobacillus</taxon>
    </lineage>
</organism>
<dbReference type="GO" id="GO:0016020">
    <property type="term" value="C:membrane"/>
    <property type="evidence" value="ECO:0007669"/>
    <property type="project" value="TreeGrafter"/>
</dbReference>
<dbReference type="GO" id="GO:0005975">
    <property type="term" value="P:carbohydrate metabolic process"/>
    <property type="evidence" value="ECO:0007669"/>
    <property type="project" value="InterPro"/>
</dbReference>
<dbReference type="RefSeq" id="WP_057907530.1">
    <property type="nucleotide sequence ID" value="NZ_AYZB01000003.1"/>
</dbReference>
<protein>
    <submittedName>
        <fullName evidence="4">Polysaccharide deacetylase family protein</fullName>
    </submittedName>
</protein>
<accession>A0AA89L569</accession>
<evidence type="ECO:0000313" key="5">
    <source>
        <dbReference type="Proteomes" id="UP000050823"/>
    </source>
</evidence>
<dbReference type="PROSITE" id="PS51677">
    <property type="entry name" value="NODB"/>
    <property type="match status" value="1"/>
</dbReference>
<evidence type="ECO:0000256" key="1">
    <source>
        <dbReference type="ARBA" id="ARBA00022723"/>
    </source>
</evidence>
<dbReference type="SUPFAM" id="SSF88713">
    <property type="entry name" value="Glycoside hydrolase/deacetylase"/>
    <property type="match status" value="1"/>
</dbReference>